<dbReference type="RefSeq" id="WP_280629542.1">
    <property type="nucleotide sequence ID" value="NZ_CP123498.1"/>
</dbReference>
<protein>
    <submittedName>
        <fullName evidence="1">Glycosyl transferase family 2</fullName>
    </submittedName>
</protein>
<dbReference type="AlphaFoldDB" id="A0AA95GGA4"/>
<organism evidence="1 2">
    <name type="scientific">Arsenophonus nasoniae</name>
    <name type="common">son-killer infecting Nasonia vitripennis</name>
    <dbReference type="NCBI Taxonomy" id="638"/>
    <lineage>
        <taxon>Bacteria</taxon>
        <taxon>Pseudomonadati</taxon>
        <taxon>Pseudomonadota</taxon>
        <taxon>Gammaproteobacteria</taxon>
        <taxon>Enterobacterales</taxon>
        <taxon>Morganellaceae</taxon>
        <taxon>Arsenophonus</taxon>
    </lineage>
</organism>
<proteinExistence type="predicted"/>
<accession>A0AA95GGA4</accession>
<dbReference type="GO" id="GO:0016740">
    <property type="term" value="F:transferase activity"/>
    <property type="evidence" value="ECO:0007669"/>
    <property type="project" value="UniProtKB-KW"/>
</dbReference>
<dbReference type="SUPFAM" id="SSF53756">
    <property type="entry name" value="UDP-Glycosyltransferase/glycogen phosphorylase"/>
    <property type="match status" value="1"/>
</dbReference>
<reference evidence="1" key="1">
    <citation type="submission" date="2023-04" db="EMBL/GenBank/DDBJ databases">
        <title>Genome dynamics across the evolutionary transition to endosymbiosis.</title>
        <authorList>
            <person name="Siozios S."/>
            <person name="Nadal-Jimenez P."/>
            <person name="Azagi T."/>
            <person name="Sprong H."/>
            <person name="Frost C.L."/>
            <person name="Parratt S.R."/>
            <person name="Taylor G."/>
            <person name="Brettell L."/>
            <person name="Lew K.C."/>
            <person name="Croft L."/>
            <person name="King K.C."/>
            <person name="Brockhurst M.A."/>
            <person name="Hypsa V."/>
            <person name="Novakova E."/>
            <person name="Darby A.C."/>
            <person name="Hurst G.D.D."/>
        </authorList>
    </citation>
    <scope>NUCLEOTIDE SEQUENCE</scope>
    <source>
        <strain evidence="1">AIh</strain>
    </source>
</reference>
<dbReference type="Gene3D" id="3.40.50.2000">
    <property type="entry name" value="Glycogen Phosphorylase B"/>
    <property type="match status" value="1"/>
</dbReference>
<dbReference type="EMBL" id="CP123498">
    <property type="protein sequence ID" value="WGL95783.1"/>
    <property type="molecule type" value="Genomic_DNA"/>
</dbReference>
<dbReference type="Proteomes" id="UP001177597">
    <property type="component" value="Chromosome"/>
</dbReference>
<gene>
    <name evidence="1" type="ORF">QE207_04020</name>
</gene>
<name>A0AA95GGA4_9GAMM</name>
<evidence type="ECO:0000313" key="2">
    <source>
        <dbReference type="Proteomes" id="UP001177597"/>
    </source>
</evidence>
<evidence type="ECO:0000313" key="1">
    <source>
        <dbReference type="EMBL" id="WGL95783.1"/>
    </source>
</evidence>
<sequence>MPYKKKVMFISFDAIAVSGITVEAAKLACYLNNKGFESFIDLGYDIKIDKGNFAKPYSCYEKSIFDKHFKLVRINDIHLLKNYTPEFIDKVNNSLIKCTTKINLIEKNKLLEQIDIVANELSEIIFKIWNKLQITHLVIENGTLPENIIYTKALYKSIEKYGSQKNLACFVLWRDHDLMWNSETLSKKYGQEPWHYAIKPIKSKYIKYVTLNNSLAKKLKDWSKQDINIDVMRNTYLFNNNNHDRINIRDRFNITKNDFLIARTTRIIPEKKLERDIYLVKKLNDLYTKNNKSCSIYLIIAGDEKENSDYSHYLRKYIKELELENFIRFSGPLQHDFIENENNKPTIQDLYYSSDMVSFLTSYDYDSYGNPIGEAISHNRCYISTSYEYYHEVYGQHGFKTELMNISPKEDGLPDDDFIQRVYNLINDQNKTAALVKHNFNIGKNLLSNQVINKIFNI</sequence>
<keyword evidence="1" id="KW-0808">Transferase</keyword>